<dbReference type="HOGENOM" id="CLU_1361938_0_0_1"/>
<proteinExistence type="predicted"/>
<dbReference type="AlphaFoldDB" id="T1HEP0"/>
<evidence type="ECO:0000313" key="3">
    <source>
        <dbReference type="Proteomes" id="UP000015103"/>
    </source>
</evidence>
<feature type="region of interest" description="Disordered" evidence="1">
    <location>
        <begin position="1"/>
        <end position="33"/>
    </location>
</feature>
<protein>
    <submittedName>
        <fullName evidence="2">Uncharacterized protein</fullName>
    </submittedName>
</protein>
<dbReference type="RefSeq" id="XP_073978255.1">
    <property type="nucleotide sequence ID" value="XM_074122154.1"/>
</dbReference>
<dbReference type="VEuPathDB" id="VectorBase:RPRC002512"/>
<feature type="compositionally biased region" description="Polar residues" evidence="1">
    <location>
        <begin position="23"/>
        <end position="33"/>
    </location>
</feature>
<reference evidence="2" key="1">
    <citation type="submission" date="2015-05" db="UniProtKB">
        <authorList>
            <consortium name="EnsemblMetazoa"/>
        </authorList>
    </citation>
    <scope>IDENTIFICATION</scope>
</reference>
<evidence type="ECO:0000313" key="2">
    <source>
        <dbReference type="EnsemblMetazoa" id="RPRC002512-PA"/>
    </source>
</evidence>
<accession>T1HEP0</accession>
<keyword evidence="3" id="KW-1185">Reference proteome</keyword>
<dbReference type="EnsemblMetazoa" id="RPRC002512-RA">
    <property type="protein sequence ID" value="RPRC002512-PA"/>
    <property type="gene ID" value="RPRC002512"/>
</dbReference>
<dbReference type="InParanoid" id="T1HEP0"/>
<organism evidence="2 3">
    <name type="scientific">Rhodnius prolixus</name>
    <name type="common">Triatomid bug</name>
    <dbReference type="NCBI Taxonomy" id="13249"/>
    <lineage>
        <taxon>Eukaryota</taxon>
        <taxon>Metazoa</taxon>
        <taxon>Ecdysozoa</taxon>
        <taxon>Arthropoda</taxon>
        <taxon>Hexapoda</taxon>
        <taxon>Insecta</taxon>
        <taxon>Pterygota</taxon>
        <taxon>Neoptera</taxon>
        <taxon>Paraneoptera</taxon>
        <taxon>Hemiptera</taxon>
        <taxon>Heteroptera</taxon>
        <taxon>Panheteroptera</taxon>
        <taxon>Cimicomorpha</taxon>
        <taxon>Reduviidae</taxon>
        <taxon>Triatominae</taxon>
        <taxon>Rhodnius</taxon>
    </lineage>
</organism>
<evidence type="ECO:0000256" key="1">
    <source>
        <dbReference type="SAM" id="MobiDB-lite"/>
    </source>
</evidence>
<dbReference type="GeneID" id="141451083"/>
<sequence>MPKTSGNISEKESLPNSVIAEGENSQSNNDKASTSKLLVRNCEVLHHQYQPSGDIPSISQTKSEQENLEITLADPKPYSCIKLADYMKIINEIGCRKVKIPPNKGKTSKNKGLKKINIPLDEQVYKGLIDLEVREEDLGINVGHMKPKEIPKQKDAEPILSNYYKPKFNHEYIVKPHPPEFEVTKIWNFKGTGVLNALNRW</sequence>
<dbReference type="EMBL" id="ACPB03016405">
    <property type="status" value="NOT_ANNOTATED_CDS"/>
    <property type="molecule type" value="Genomic_DNA"/>
</dbReference>
<name>T1HEP0_RHOPR</name>
<dbReference type="Proteomes" id="UP000015103">
    <property type="component" value="Unassembled WGS sequence"/>
</dbReference>